<dbReference type="RefSeq" id="WP_041958214.1">
    <property type="nucleotide sequence ID" value="NZ_JRPN01000021.1"/>
</dbReference>
<organism evidence="1 2">
    <name type="scientific">Bradyrhizobium japonicum</name>
    <dbReference type="NCBI Taxonomy" id="375"/>
    <lineage>
        <taxon>Bacteria</taxon>
        <taxon>Pseudomonadati</taxon>
        <taxon>Pseudomonadota</taxon>
        <taxon>Alphaproteobacteria</taxon>
        <taxon>Hyphomicrobiales</taxon>
        <taxon>Nitrobacteraceae</taxon>
        <taxon>Bradyrhizobium</taxon>
    </lineage>
</organism>
<protein>
    <submittedName>
        <fullName evidence="1">Uncharacterized protein</fullName>
    </submittedName>
</protein>
<comment type="caution">
    <text evidence="1">The sequence shown here is derived from an EMBL/GenBank/DDBJ whole genome shotgun (WGS) entry which is preliminary data.</text>
</comment>
<dbReference type="Proteomes" id="UP000030377">
    <property type="component" value="Unassembled WGS sequence"/>
</dbReference>
<name>A0A0A3YR16_BRAJP</name>
<evidence type="ECO:0000313" key="1">
    <source>
        <dbReference type="EMBL" id="KGT76113.1"/>
    </source>
</evidence>
<evidence type="ECO:0000313" key="2">
    <source>
        <dbReference type="Proteomes" id="UP000030377"/>
    </source>
</evidence>
<reference evidence="1 2" key="1">
    <citation type="submission" date="2014-09" db="EMBL/GenBank/DDBJ databases">
        <title>Draft genome of Bradyrhizobium japonicum Is-34.</title>
        <authorList>
            <person name="Tsurumaru H."/>
            <person name="Yamakawa T."/>
            <person name="Hashimoto S."/>
            <person name="Okizaki K."/>
            <person name="Kanesaki Y."/>
            <person name="Yoshikawa H."/>
            <person name="Yajima S."/>
        </authorList>
    </citation>
    <scope>NUCLEOTIDE SEQUENCE [LARGE SCALE GENOMIC DNA]</scope>
    <source>
        <strain evidence="1 2">Is-34</strain>
    </source>
</reference>
<dbReference type="EMBL" id="JRPN01000021">
    <property type="protein sequence ID" value="KGT76113.1"/>
    <property type="molecule type" value="Genomic_DNA"/>
</dbReference>
<accession>A0A0A3YR16</accession>
<gene>
    <name evidence="1" type="ORF">MA20_30300</name>
</gene>
<dbReference type="AlphaFoldDB" id="A0A0A3YR16"/>
<proteinExistence type="predicted"/>
<sequence length="75" mass="8631">MTRKFYAVEVVRQIEETVEIMVEAPDETTAHDAALAHVKARGSEYQWLNPKCEFIVWRERQIDPPAIIDVSVSSE</sequence>